<evidence type="ECO:0000256" key="2">
    <source>
        <dbReference type="ARBA" id="ARBA00022729"/>
    </source>
</evidence>
<evidence type="ECO:0000313" key="8">
    <source>
        <dbReference type="EMBL" id="MDC7676061.1"/>
    </source>
</evidence>
<sequence length="465" mass="51314">MPTDHSRALLVRRKTVLSLMLLAALTAASVHAEETAPTPVPHTAPIRQMAPTMGWNPWNAFRTEVTEDKIIAIAETLNRSGLKAAGYRYINIDDGWWLKRRADGRIIIRTTMFPSAALPDGETSFRPFTDRLHAMNFKVGIYTDIGRNVCSQAWDAKSPNLPTGSQAEREVGSMGHQTEDMRLFFGEWNFDLVKVDACGLADFGPDRPYVKNDTYRALKPAIIRGRPDLSDINGVESLYRDLKAAITQVRPNDDVILSICTWGEADVARWGHKYGQQWRTSADIRANWASMLHNFDTAVSGITATPSGRGNDPDMLEIGNGDFDVRHLTEARAHMSMWAIIGAPLILGSDLTKWSQDLIDIAGNRNVIAVNQDIAGRPRVISSDARIQIITRPLSTPGTQAVALINRGANPQTASVNRAQLGLTATSEVTLRDLWLDTTQKLVGDVLTVTLAPRETFLVLITTQP</sequence>
<evidence type="ECO:0000256" key="3">
    <source>
        <dbReference type="ARBA" id="ARBA00022801"/>
    </source>
</evidence>
<keyword evidence="4 5" id="KW-0326">Glycosidase</keyword>
<evidence type="ECO:0000313" key="9">
    <source>
        <dbReference type="Proteomes" id="UP001218579"/>
    </source>
</evidence>
<dbReference type="PANTHER" id="PTHR11452:SF80">
    <property type="entry name" value="ALPHA-GALACTOSIDASE 1"/>
    <property type="match status" value="1"/>
</dbReference>
<dbReference type="InterPro" id="IPR013785">
    <property type="entry name" value="Aldolase_TIM"/>
</dbReference>
<dbReference type="InterPro" id="IPR017853">
    <property type="entry name" value="GH"/>
</dbReference>
<feature type="domain" description="Alpha galactosidase C-terminal" evidence="7">
    <location>
        <begin position="386"/>
        <end position="459"/>
    </location>
</feature>
<organism evidence="8 9">
    <name type="scientific">Asticcacaulis machinosus</name>
    <dbReference type="NCBI Taxonomy" id="2984211"/>
    <lineage>
        <taxon>Bacteria</taxon>
        <taxon>Pseudomonadati</taxon>
        <taxon>Pseudomonadota</taxon>
        <taxon>Alphaproteobacteria</taxon>
        <taxon>Caulobacterales</taxon>
        <taxon>Caulobacteraceae</taxon>
        <taxon>Asticcacaulis</taxon>
    </lineage>
</organism>
<proteinExistence type="inferred from homology"/>
<evidence type="ECO:0000256" key="1">
    <source>
        <dbReference type="ARBA" id="ARBA00009743"/>
    </source>
</evidence>
<evidence type="ECO:0000256" key="6">
    <source>
        <dbReference type="SAM" id="SignalP"/>
    </source>
</evidence>
<dbReference type="Pfam" id="PF16499">
    <property type="entry name" value="Melibiase_2"/>
    <property type="match status" value="2"/>
</dbReference>
<keyword evidence="3 5" id="KW-0378">Hydrolase</keyword>
<accession>A0ABT5HIS7</accession>
<dbReference type="RefSeq" id="WP_272744367.1">
    <property type="nucleotide sequence ID" value="NZ_JAQQKV010000001.1"/>
</dbReference>
<comment type="caution">
    <text evidence="8">The sequence shown here is derived from an EMBL/GenBank/DDBJ whole genome shotgun (WGS) entry which is preliminary data.</text>
</comment>
<evidence type="ECO:0000256" key="5">
    <source>
        <dbReference type="RuleBase" id="RU361168"/>
    </source>
</evidence>
<feature type="chain" id="PRO_5045840434" description="Alpha-galactosidase" evidence="6">
    <location>
        <begin position="33"/>
        <end position="465"/>
    </location>
</feature>
<evidence type="ECO:0000259" key="7">
    <source>
        <dbReference type="Pfam" id="PF17801"/>
    </source>
</evidence>
<dbReference type="Proteomes" id="UP001218579">
    <property type="component" value="Unassembled WGS sequence"/>
</dbReference>
<dbReference type="CDD" id="cd14792">
    <property type="entry name" value="GH27"/>
    <property type="match status" value="1"/>
</dbReference>
<dbReference type="PRINTS" id="PR00740">
    <property type="entry name" value="GLHYDRLASE27"/>
</dbReference>
<dbReference type="InterPro" id="IPR041233">
    <property type="entry name" value="Melibiase_C"/>
</dbReference>
<dbReference type="PANTHER" id="PTHR11452">
    <property type="entry name" value="ALPHA-GALACTOSIDASE/ALPHA-N-ACETYLGALACTOSAMINIDASE"/>
    <property type="match status" value="1"/>
</dbReference>
<dbReference type="EC" id="3.2.1.22" evidence="5"/>
<keyword evidence="9" id="KW-1185">Reference proteome</keyword>
<keyword evidence="2 6" id="KW-0732">Signal</keyword>
<name>A0ABT5HIS7_9CAUL</name>
<protein>
    <recommendedName>
        <fullName evidence="5">Alpha-galactosidase</fullName>
        <ecNumber evidence="5">3.2.1.22</ecNumber>
    </recommendedName>
    <alternativeName>
        <fullName evidence="5">Melibiase</fullName>
    </alternativeName>
</protein>
<dbReference type="GO" id="GO:0016787">
    <property type="term" value="F:hydrolase activity"/>
    <property type="evidence" value="ECO:0007669"/>
    <property type="project" value="UniProtKB-KW"/>
</dbReference>
<comment type="similarity">
    <text evidence="1 5">Belongs to the glycosyl hydrolase 27 family.</text>
</comment>
<dbReference type="Gene3D" id="3.20.20.70">
    <property type="entry name" value="Aldolase class I"/>
    <property type="match status" value="1"/>
</dbReference>
<keyword evidence="5" id="KW-1015">Disulfide bond</keyword>
<dbReference type="InterPro" id="IPR013780">
    <property type="entry name" value="Glyco_hydro_b"/>
</dbReference>
<gene>
    <name evidence="8" type="ORF">PQU98_07965</name>
</gene>
<dbReference type="Gene3D" id="2.60.40.1180">
    <property type="entry name" value="Golgi alpha-mannosidase II"/>
    <property type="match status" value="1"/>
</dbReference>
<dbReference type="SUPFAM" id="SSF51011">
    <property type="entry name" value="Glycosyl hydrolase domain"/>
    <property type="match status" value="1"/>
</dbReference>
<dbReference type="EMBL" id="JAQQKV010000001">
    <property type="protein sequence ID" value="MDC7676061.1"/>
    <property type="molecule type" value="Genomic_DNA"/>
</dbReference>
<dbReference type="SUPFAM" id="SSF51445">
    <property type="entry name" value="(Trans)glycosidases"/>
    <property type="match status" value="1"/>
</dbReference>
<feature type="signal peptide" evidence="6">
    <location>
        <begin position="1"/>
        <end position="32"/>
    </location>
</feature>
<evidence type="ECO:0000256" key="4">
    <source>
        <dbReference type="ARBA" id="ARBA00023295"/>
    </source>
</evidence>
<reference evidence="8 9" key="1">
    <citation type="submission" date="2023-01" db="EMBL/GenBank/DDBJ databases">
        <title>Novel species of the genus Asticcacaulis isolated from rivers.</title>
        <authorList>
            <person name="Lu H."/>
        </authorList>
    </citation>
    <scope>NUCLEOTIDE SEQUENCE [LARGE SCALE GENOMIC DNA]</scope>
    <source>
        <strain evidence="8 9">LKC15W</strain>
    </source>
</reference>
<dbReference type="InterPro" id="IPR002241">
    <property type="entry name" value="Glyco_hydro_27"/>
</dbReference>
<comment type="catalytic activity">
    <reaction evidence="5">
        <text>Hydrolysis of terminal, non-reducing alpha-D-galactose residues in alpha-D-galactosides, including galactose oligosaccharides, galactomannans and galactolipids.</text>
        <dbReference type="EC" id="3.2.1.22"/>
    </reaction>
</comment>
<dbReference type="Pfam" id="PF17801">
    <property type="entry name" value="Melibiase_C"/>
    <property type="match status" value="1"/>
</dbReference>